<gene>
    <name evidence="7" type="ORF">BP5553_08304</name>
</gene>
<evidence type="ECO:0000256" key="3">
    <source>
        <dbReference type="ARBA" id="ARBA00022827"/>
    </source>
</evidence>
<feature type="domain" description="FAD-binding" evidence="6">
    <location>
        <begin position="5"/>
        <end position="363"/>
    </location>
</feature>
<dbReference type="Proteomes" id="UP000254866">
    <property type="component" value="Unassembled WGS sequence"/>
</dbReference>
<evidence type="ECO:0000313" key="8">
    <source>
        <dbReference type="Proteomes" id="UP000254866"/>
    </source>
</evidence>
<dbReference type="Pfam" id="PF01494">
    <property type="entry name" value="FAD_binding_3"/>
    <property type="match status" value="1"/>
</dbReference>
<keyword evidence="3" id="KW-0274">FAD</keyword>
<dbReference type="PANTHER" id="PTHR13789:SF147">
    <property type="entry name" value="PUTATIVE (AFU_ORTHOLOGUE AFUA_2G01950)-RELATED"/>
    <property type="match status" value="1"/>
</dbReference>
<evidence type="ECO:0000313" key="7">
    <source>
        <dbReference type="EMBL" id="RDL33936.1"/>
    </source>
</evidence>
<comment type="caution">
    <text evidence="7">The sequence shown here is derived from an EMBL/GenBank/DDBJ whole genome shotgun (WGS) entry which is preliminary data.</text>
</comment>
<evidence type="ECO:0000256" key="1">
    <source>
        <dbReference type="ARBA" id="ARBA00007992"/>
    </source>
</evidence>
<dbReference type="PANTHER" id="PTHR13789">
    <property type="entry name" value="MONOOXYGENASE"/>
    <property type="match status" value="1"/>
</dbReference>
<keyword evidence="8" id="KW-1185">Reference proteome</keyword>
<proteinExistence type="inferred from homology"/>
<dbReference type="AlphaFoldDB" id="A0A370TGA7"/>
<dbReference type="GeneID" id="43601153"/>
<dbReference type="SUPFAM" id="SSF54373">
    <property type="entry name" value="FAD-linked reductases, C-terminal domain"/>
    <property type="match status" value="1"/>
</dbReference>
<dbReference type="EMBL" id="NPIC01000008">
    <property type="protein sequence ID" value="RDL33936.1"/>
    <property type="molecule type" value="Genomic_DNA"/>
</dbReference>
<dbReference type="Gene3D" id="3.50.50.60">
    <property type="entry name" value="FAD/NAD(P)-binding domain"/>
    <property type="match status" value="1"/>
</dbReference>
<comment type="similarity">
    <text evidence="1">Belongs to the paxM FAD-dependent monooxygenase family.</text>
</comment>
<accession>A0A370TGA7</accession>
<keyword evidence="2" id="KW-0285">Flavoprotein</keyword>
<dbReference type="OrthoDB" id="16820at2759"/>
<evidence type="ECO:0000256" key="2">
    <source>
        <dbReference type="ARBA" id="ARBA00022630"/>
    </source>
</evidence>
<protein>
    <recommendedName>
        <fullName evidence="6">FAD-binding domain-containing protein</fullName>
    </recommendedName>
</protein>
<dbReference type="STRING" id="2656787.A0A370TGA7"/>
<reference evidence="7 8" key="1">
    <citation type="journal article" date="2018" name="IMA Fungus">
        <title>IMA Genome-F 9: Draft genome sequence of Annulohypoxylon stygium, Aspergillus mulundensis, Berkeleyomyces basicola (syn. Thielaviopsis basicola), Ceratocystis smalleyi, two Cercospora beticola strains, Coleophoma cylindrospora, Fusarium fracticaudum, Phialophora cf. hyalina, and Morchella septimelata.</title>
        <authorList>
            <person name="Wingfield B.D."/>
            <person name="Bills G.F."/>
            <person name="Dong Y."/>
            <person name="Huang W."/>
            <person name="Nel W.J."/>
            <person name="Swalarsk-Parry B.S."/>
            <person name="Vaghefi N."/>
            <person name="Wilken P.M."/>
            <person name="An Z."/>
            <person name="de Beer Z.W."/>
            <person name="De Vos L."/>
            <person name="Chen L."/>
            <person name="Duong T.A."/>
            <person name="Gao Y."/>
            <person name="Hammerbacher A."/>
            <person name="Kikkert J.R."/>
            <person name="Li Y."/>
            <person name="Li H."/>
            <person name="Li K."/>
            <person name="Li Q."/>
            <person name="Liu X."/>
            <person name="Ma X."/>
            <person name="Naidoo K."/>
            <person name="Pethybridge S.J."/>
            <person name="Sun J."/>
            <person name="Steenkamp E.T."/>
            <person name="van der Nest M.A."/>
            <person name="van Wyk S."/>
            <person name="Wingfield M.J."/>
            <person name="Xiong C."/>
            <person name="Yue Q."/>
            <person name="Zhang X."/>
        </authorList>
    </citation>
    <scope>NUCLEOTIDE SEQUENCE [LARGE SCALE GENOMIC DNA]</scope>
    <source>
        <strain evidence="7 8">BP 5553</strain>
    </source>
</reference>
<dbReference type="PROSITE" id="PS51257">
    <property type="entry name" value="PROKAR_LIPOPROTEIN"/>
    <property type="match status" value="1"/>
</dbReference>
<dbReference type="InterPro" id="IPR050493">
    <property type="entry name" value="FAD-dep_Monooxygenase_BioMet"/>
</dbReference>
<name>A0A370TGA7_9HELO</name>
<dbReference type="GO" id="GO:0071949">
    <property type="term" value="F:FAD binding"/>
    <property type="evidence" value="ECO:0007669"/>
    <property type="project" value="InterPro"/>
</dbReference>
<evidence type="ECO:0000256" key="4">
    <source>
        <dbReference type="ARBA" id="ARBA00023002"/>
    </source>
</evidence>
<dbReference type="InterPro" id="IPR002938">
    <property type="entry name" value="FAD-bd"/>
</dbReference>
<dbReference type="PRINTS" id="PR00420">
    <property type="entry name" value="RNGMNOXGNASE"/>
</dbReference>
<keyword evidence="4" id="KW-0560">Oxidoreductase</keyword>
<dbReference type="SUPFAM" id="SSF51905">
    <property type="entry name" value="FAD/NAD(P)-binding domain"/>
    <property type="match status" value="1"/>
</dbReference>
<sequence>MSKKFDIIIVGAGIGGATLALALACSSTAHFITVLESSSVITELGAGIQVTPNFTRILTQLGLGNSLAAVGVQPQYMRQVRWEDGKTLTHFNVNADDRMEGLFGYKYWHVHRKDLHRLLYEKVLQRGVVVKPGVKATSWEHGSDGREIVHCDDGTIYEADLVVGADGARSLMADLVTGHKVQSMATGDSAYRALLPAAVMDAPEFASLELRKYATTWLGPGRHIVSYYVCDGAFYNIVIIVPDEPGEESWKKLGDMPALRKQFMNWDPRIKKLLGMIDESYVWKLRDRPSLSKWVHDEGNLVLVGDSAHPMLPYIAQGAASAAEDAMALATCLEFVVEGKRDLRSVLKVYESLRVPRTAHMRDAARANKEYFHLPDGPQQVIRDEALRADGLTGETPNQLNDVQKLKVLYSYDVKQEVVDHFRALDAKM</sequence>
<dbReference type="InterPro" id="IPR036188">
    <property type="entry name" value="FAD/NAD-bd_sf"/>
</dbReference>
<evidence type="ECO:0000259" key="6">
    <source>
        <dbReference type="Pfam" id="PF01494"/>
    </source>
</evidence>
<dbReference type="GO" id="GO:0004497">
    <property type="term" value="F:monooxygenase activity"/>
    <property type="evidence" value="ECO:0007669"/>
    <property type="project" value="UniProtKB-KW"/>
</dbReference>
<dbReference type="RefSeq" id="XP_031867218.1">
    <property type="nucleotide sequence ID" value="XM_032016927.1"/>
</dbReference>
<evidence type="ECO:0000256" key="5">
    <source>
        <dbReference type="ARBA" id="ARBA00023033"/>
    </source>
</evidence>
<keyword evidence="5" id="KW-0503">Monooxygenase</keyword>
<organism evidence="7 8">
    <name type="scientific">Venustampulla echinocandica</name>
    <dbReference type="NCBI Taxonomy" id="2656787"/>
    <lineage>
        <taxon>Eukaryota</taxon>
        <taxon>Fungi</taxon>
        <taxon>Dikarya</taxon>
        <taxon>Ascomycota</taxon>
        <taxon>Pezizomycotina</taxon>
        <taxon>Leotiomycetes</taxon>
        <taxon>Helotiales</taxon>
        <taxon>Pleuroascaceae</taxon>
        <taxon>Venustampulla</taxon>
    </lineage>
</organism>